<feature type="domain" description="GGDEF" evidence="9">
    <location>
        <begin position="221"/>
        <end position="350"/>
    </location>
</feature>
<dbReference type="InterPro" id="IPR029787">
    <property type="entry name" value="Nucleotide_cyclase"/>
</dbReference>
<comment type="caution">
    <text evidence="10">The sequence shown here is derived from an EMBL/GenBank/DDBJ whole genome shotgun (WGS) entry which is preliminary data.</text>
</comment>
<dbReference type="PROSITE" id="PS50887">
    <property type="entry name" value="GGDEF"/>
    <property type="match status" value="1"/>
</dbReference>
<comment type="catalytic activity">
    <reaction evidence="7">
        <text>2 GTP = 3',3'-c-di-GMP + 2 diphosphate</text>
        <dbReference type="Rhea" id="RHEA:24898"/>
        <dbReference type="ChEBI" id="CHEBI:33019"/>
        <dbReference type="ChEBI" id="CHEBI:37565"/>
        <dbReference type="ChEBI" id="CHEBI:58805"/>
        <dbReference type="EC" id="2.7.7.65"/>
    </reaction>
</comment>
<comment type="subcellular location">
    <subcellularLocation>
        <location evidence="1">Cell membrane</location>
        <topology evidence="1">Multi-pass membrane protein</topology>
    </subcellularLocation>
</comment>
<proteinExistence type="predicted"/>
<dbReference type="RefSeq" id="WP_377700032.1">
    <property type="nucleotide sequence ID" value="NZ_JBHLWE010000053.1"/>
</dbReference>
<dbReference type="PANTHER" id="PTHR45138:SF9">
    <property type="entry name" value="DIGUANYLATE CYCLASE DGCM-RELATED"/>
    <property type="match status" value="1"/>
</dbReference>
<dbReference type="Pfam" id="PF07694">
    <property type="entry name" value="5TM-5TMR_LYT"/>
    <property type="match status" value="1"/>
</dbReference>
<evidence type="ECO:0000256" key="7">
    <source>
        <dbReference type="ARBA" id="ARBA00034247"/>
    </source>
</evidence>
<evidence type="ECO:0000256" key="2">
    <source>
        <dbReference type="ARBA" id="ARBA00012528"/>
    </source>
</evidence>
<dbReference type="InterPro" id="IPR043128">
    <property type="entry name" value="Rev_trsase/Diguanyl_cyclase"/>
</dbReference>
<dbReference type="EC" id="2.7.7.65" evidence="2"/>
<evidence type="ECO:0000256" key="3">
    <source>
        <dbReference type="ARBA" id="ARBA00022475"/>
    </source>
</evidence>
<feature type="transmembrane region" description="Helical" evidence="8">
    <location>
        <begin position="7"/>
        <end position="25"/>
    </location>
</feature>
<keyword evidence="11" id="KW-1185">Reference proteome</keyword>
<organism evidence="10 11">
    <name type="scientific">Paracoccus niistensis</name>
    <dbReference type="NCBI Taxonomy" id="632935"/>
    <lineage>
        <taxon>Bacteria</taxon>
        <taxon>Pseudomonadati</taxon>
        <taxon>Pseudomonadota</taxon>
        <taxon>Alphaproteobacteria</taxon>
        <taxon>Rhodobacterales</taxon>
        <taxon>Paracoccaceae</taxon>
        <taxon>Paracoccus</taxon>
    </lineage>
</organism>
<feature type="transmembrane region" description="Helical" evidence="8">
    <location>
        <begin position="156"/>
        <end position="177"/>
    </location>
</feature>
<keyword evidence="6 8" id="KW-0472">Membrane</keyword>
<evidence type="ECO:0000259" key="9">
    <source>
        <dbReference type="PROSITE" id="PS50887"/>
    </source>
</evidence>
<dbReference type="CDD" id="cd01949">
    <property type="entry name" value="GGDEF"/>
    <property type="match status" value="1"/>
</dbReference>
<dbReference type="Pfam" id="PF00990">
    <property type="entry name" value="GGDEF"/>
    <property type="match status" value="1"/>
</dbReference>
<protein>
    <recommendedName>
        <fullName evidence="2">diguanylate cyclase</fullName>
        <ecNumber evidence="2">2.7.7.65</ecNumber>
    </recommendedName>
</protein>
<evidence type="ECO:0000256" key="8">
    <source>
        <dbReference type="SAM" id="Phobius"/>
    </source>
</evidence>
<dbReference type="SUPFAM" id="SSF55073">
    <property type="entry name" value="Nucleotide cyclase"/>
    <property type="match status" value="1"/>
</dbReference>
<evidence type="ECO:0000256" key="1">
    <source>
        <dbReference type="ARBA" id="ARBA00004651"/>
    </source>
</evidence>
<evidence type="ECO:0000256" key="5">
    <source>
        <dbReference type="ARBA" id="ARBA00022989"/>
    </source>
</evidence>
<accession>A0ABV6I872</accession>
<dbReference type="Proteomes" id="UP001589799">
    <property type="component" value="Unassembled WGS sequence"/>
</dbReference>
<gene>
    <name evidence="10" type="ORF">ACFFII_16825</name>
</gene>
<dbReference type="SMART" id="SM00267">
    <property type="entry name" value="GGDEF"/>
    <property type="match status" value="1"/>
</dbReference>
<sequence length="359" mass="38811">MSQYILIFVNTVGVMAVCTILYGMMQRRIQSALLRRAGIGLALGCGGILIMAQPIVLSPGFQADSRGAFVGMAAAFGGPVAAVIAVALTVAARVVIGGNGVGAGAMVIAATAAGALVWWSKTGDTRKRTWAEWLSIILVCIAPSALALFAVAGNMWLTSFFLSGVIGLIVLIFGKMLETEQRRGQRERELTKEATTDCLTGLPNRRSLENYAQKLEQEKATGVLFMLVDVDHFKKINDEYGHAVGDIVLQGIGSAIRGTVRDTDFAARVGGEEFAIIVRTTSGDAGHLVAERFRKALRVSYGSDQQTRISVGGFFFDREAFDYAKAYQRADQALYGSKVKGRDRVTFFREHQERLQLAS</sequence>
<dbReference type="Gene3D" id="3.30.70.270">
    <property type="match status" value="1"/>
</dbReference>
<keyword evidence="3" id="KW-1003">Cell membrane</keyword>
<dbReference type="InterPro" id="IPR011620">
    <property type="entry name" value="Sig_transdc_His_kinase_LytS_TM"/>
</dbReference>
<feature type="transmembrane region" description="Helical" evidence="8">
    <location>
        <begin position="131"/>
        <end position="150"/>
    </location>
</feature>
<evidence type="ECO:0000313" key="11">
    <source>
        <dbReference type="Proteomes" id="UP001589799"/>
    </source>
</evidence>
<evidence type="ECO:0000256" key="6">
    <source>
        <dbReference type="ARBA" id="ARBA00023136"/>
    </source>
</evidence>
<feature type="transmembrane region" description="Helical" evidence="8">
    <location>
        <begin position="37"/>
        <end position="57"/>
    </location>
</feature>
<dbReference type="InterPro" id="IPR000160">
    <property type="entry name" value="GGDEF_dom"/>
</dbReference>
<feature type="transmembrane region" description="Helical" evidence="8">
    <location>
        <begin position="69"/>
        <end position="95"/>
    </location>
</feature>
<keyword evidence="5 8" id="KW-1133">Transmembrane helix</keyword>
<reference evidence="10 11" key="1">
    <citation type="submission" date="2024-09" db="EMBL/GenBank/DDBJ databases">
        <authorList>
            <person name="Sun Q."/>
            <person name="Mori K."/>
        </authorList>
    </citation>
    <scope>NUCLEOTIDE SEQUENCE [LARGE SCALE GENOMIC DNA]</scope>
    <source>
        <strain evidence="10 11">KCTC 22789</strain>
    </source>
</reference>
<evidence type="ECO:0000313" key="10">
    <source>
        <dbReference type="EMBL" id="MFC0342423.1"/>
    </source>
</evidence>
<dbReference type="PANTHER" id="PTHR45138">
    <property type="entry name" value="REGULATORY COMPONENTS OF SENSORY TRANSDUCTION SYSTEM"/>
    <property type="match status" value="1"/>
</dbReference>
<name>A0ABV6I872_9RHOB</name>
<dbReference type="InterPro" id="IPR050469">
    <property type="entry name" value="Diguanylate_Cyclase"/>
</dbReference>
<evidence type="ECO:0000256" key="4">
    <source>
        <dbReference type="ARBA" id="ARBA00022692"/>
    </source>
</evidence>
<feature type="transmembrane region" description="Helical" evidence="8">
    <location>
        <begin position="101"/>
        <end position="119"/>
    </location>
</feature>
<dbReference type="EMBL" id="JBHLWE010000053">
    <property type="protein sequence ID" value="MFC0342423.1"/>
    <property type="molecule type" value="Genomic_DNA"/>
</dbReference>
<keyword evidence="4 8" id="KW-0812">Transmembrane</keyword>
<dbReference type="NCBIfam" id="TIGR00254">
    <property type="entry name" value="GGDEF"/>
    <property type="match status" value="1"/>
</dbReference>